<gene>
    <name evidence="2" type="ORF">BBJ29_004739</name>
</gene>
<dbReference type="Gene3D" id="3.80.10.10">
    <property type="entry name" value="Ribonuclease Inhibitor"/>
    <property type="match status" value="2"/>
</dbReference>
<dbReference type="InterPro" id="IPR057207">
    <property type="entry name" value="FBXL15_LRR"/>
</dbReference>
<name>A0A421FWV1_9STRA</name>
<dbReference type="InterPro" id="IPR032675">
    <property type="entry name" value="LRR_dom_sf"/>
</dbReference>
<dbReference type="PANTHER" id="PTHR13318">
    <property type="entry name" value="PARTNER OF PAIRED, ISOFORM B-RELATED"/>
    <property type="match status" value="1"/>
</dbReference>
<sequence length="467" mass="51488">MGLDQLPDHLLLEHVCGFVHLQDRWHGLARVSKRWRHLALASVHHEQHVDLTWCTGEHELETATAALLERPPIRSKSGRSLAVKSSSKLQSVALYGPRVTSPLLSHLVKGLGSEQLRHVDVESKQISDNGLEQLRHCVRLQTLALHCIKLTDEPLLAISRTCLKLTKVDLSGCSRVRDEGIIAIAANCPSLAQINLTMCHRITDRSVVALAQHSSLTLEEVVLDRCLKVSGPSLRFLMRVQRNIRSLSFARCPKVQGADFYSLTQTAQTKAIMSNCELTSLDLSGCAALDDRGVAALVATNRHTLRFLNLGALQTLGCATFAEISRCTKLQSLNLSLCRTLANNDVVAIASGCTKLSTLLLQGCVALDDAGLQAMAHRAMNLQRLSLEFCYNITDAGLTTVALHCPKLLHLNIKACNQLTAQTFRALVRRKKPLETLYIGACADMDTTATYFSIVKRKFPRCCIHWV</sequence>
<dbReference type="SUPFAM" id="SSF52047">
    <property type="entry name" value="RNI-like"/>
    <property type="match status" value="1"/>
</dbReference>
<dbReference type="InterPro" id="IPR006553">
    <property type="entry name" value="Leu-rich_rpt_Cys-con_subtyp"/>
</dbReference>
<dbReference type="GO" id="GO:0019005">
    <property type="term" value="C:SCF ubiquitin ligase complex"/>
    <property type="evidence" value="ECO:0007669"/>
    <property type="project" value="TreeGrafter"/>
</dbReference>
<dbReference type="GO" id="GO:0031146">
    <property type="term" value="P:SCF-dependent proteasomal ubiquitin-dependent protein catabolic process"/>
    <property type="evidence" value="ECO:0007669"/>
    <property type="project" value="TreeGrafter"/>
</dbReference>
<protein>
    <recommendedName>
        <fullName evidence="1">F-box/LRR-repeat protein 15-like leucin rich repeat domain-containing protein</fullName>
    </recommendedName>
</protein>
<dbReference type="SMART" id="SM00367">
    <property type="entry name" value="LRR_CC"/>
    <property type="match status" value="9"/>
</dbReference>
<evidence type="ECO:0000313" key="2">
    <source>
        <dbReference type="EMBL" id="RLN53629.1"/>
    </source>
</evidence>
<evidence type="ECO:0000313" key="3">
    <source>
        <dbReference type="Proteomes" id="UP000284657"/>
    </source>
</evidence>
<feature type="domain" description="F-box/LRR-repeat protein 15-like leucin rich repeat" evidence="1">
    <location>
        <begin position="316"/>
        <end position="439"/>
    </location>
</feature>
<evidence type="ECO:0000259" key="1">
    <source>
        <dbReference type="Pfam" id="PF25372"/>
    </source>
</evidence>
<dbReference type="InterPro" id="IPR001611">
    <property type="entry name" value="Leu-rich_rpt"/>
</dbReference>
<reference evidence="2 3" key="1">
    <citation type="submission" date="2018-07" db="EMBL/GenBank/DDBJ databases">
        <title>Genome sequencing of oomycete isolates from Chile give support for New Zealand origin for Phytophthora kernoviae and make available the first Nothophytophthora sp. genome.</title>
        <authorList>
            <person name="Studholme D.J."/>
            <person name="Sanfuentes E."/>
            <person name="Panda P."/>
            <person name="Hill R."/>
            <person name="Sambles C."/>
            <person name="Grant M."/>
            <person name="Williams N.M."/>
            <person name="Mcdougal R.L."/>
        </authorList>
    </citation>
    <scope>NUCLEOTIDE SEQUENCE [LARGE SCALE GENOMIC DNA]</scope>
    <source>
        <strain evidence="2">Chile7</strain>
    </source>
</reference>
<accession>A0A421FWV1</accession>
<organism evidence="2 3">
    <name type="scientific">Phytophthora kernoviae</name>
    <dbReference type="NCBI Taxonomy" id="325452"/>
    <lineage>
        <taxon>Eukaryota</taxon>
        <taxon>Sar</taxon>
        <taxon>Stramenopiles</taxon>
        <taxon>Oomycota</taxon>
        <taxon>Peronosporomycetes</taxon>
        <taxon>Peronosporales</taxon>
        <taxon>Peronosporaceae</taxon>
        <taxon>Phytophthora</taxon>
    </lineage>
</organism>
<dbReference type="Proteomes" id="UP000284657">
    <property type="component" value="Unassembled WGS sequence"/>
</dbReference>
<comment type="caution">
    <text evidence="2">The sequence shown here is derived from an EMBL/GenBank/DDBJ whole genome shotgun (WGS) entry which is preliminary data.</text>
</comment>
<proteinExistence type="predicted"/>
<dbReference type="Pfam" id="PF25372">
    <property type="entry name" value="DUF7885"/>
    <property type="match status" value="2"/>
</dbReference>
<dbReference type="Pfam" id="PF13516">
    <property type="entry name" value="LRR_6"/>
    <property type="match status" value="1"/>
</dbReference>
<feature type="domain" description="F-box/LRR-repeat protein 15-like leucin rich repeat" evidence="1">
    <location>
        <begin position="115"/>
        <end position="255"/>
    </location>
</feature>
<dbReference type="AlphaFoldDB" id="A0A421FWV1"/>
<dbReference type="EMBL" id="MBAD02001551">
    <property type="protein sequence ID" value="RLN53629.1"/>
    <property type="molecule type" value="Genomic_DNA"/>
</dbReference>